<dbReference type="InterPro" id="IPR011989">
    <property type="entry name" value="ARM-like"/>
</dbReference>
<dbReference type="Proteomes" id="UP001530377">
    <property type="component" value="Unassembled WGS sequence"/>
</dbReference>
<dbReference type="Pfam" id="PF11916">
    <property type="entry name" value="Vac14_Fig4_bd"/>
    <property type="match status" value="1"/>
</dbReference>
<protein>
    <recommendedName>
        <fullName evidence="6">Vacuolar protein 14 C-terminal Fig4-binding domain-containing protein</fullName>
    </recommendedName>
</protein>
<dbReference type="InterPro" id="IPR021841">
    <property type="entry name" value="VAC14_Fig4p-bd"/>
</dbReference>
<evidence type="ECO:0000256" key="1">
    <source>
        <dbReference type="ARBA" id="ARBA00004308"/>
    </source>
</evidence>
<evidence type="ECO:0000256" key="4">
    <source>
        <dbReference type="ARBA" id="ARBA00023136"/>
    </source>
</evidence>
<dbReference type="InterPro" id="IPR016024">
    <property type="entry name" value="ARM-type_fold"/>
</dbReference>
<proteinExistence type="inferred from homology"/>
<evidence type="ECO:0000313" key="8">
    <source>
        <dbReference type="Proteomes" id="UP001530377"/>
    </source>
</evidence>
<organism evidence="7 8">
    <name type="scientific">Cyclostephanos tholiformis</name>
    <dbReference type="NCBI Taxonomy" id="382380"/>
    <lineage>
        <taxon>Eukaryota</taxon>
        <taxon>Sar</taxon>
        <taxon>Stramenopiles</taxon>
        <taxon>Ochrophyta</taxon>
        <taxon>Bacillariophyta</taxon>
        <taxon>Coscinodiscophyceae</taxon>
        <taxon>Thalassiosirophycidae</taxon>
        <taxon>Stephanodiscales</taxon>
        <taxon>Stephanodiscaceae</taxon>
        <taxon>Cyclostephanos</taxon>
    </lineage>
</organism>
<keyword evidence="8" id="KW-1185">Reference proteome</keyword>
<accession>A0ABD3RGR9</accession>
<dbReference type="Pfam" id="PF12755">
    <property type="entry name" value="Vac14_Fab1_bd"/>
    <property type="match status" value="1"/>
</dbReference>
<evidence type="ECO:0000256" key="5">
    <source>
        <dbReference type="SAM" id="MobiDB-lite"/>
    </source>
</evidence>
<feature type="region of interest" description="Disordered" evidence="5">
    <location>
        <begin position="42"/>
        <end position="68"/>
    </location>
</feature>
<evidence type="ECO:0000256" key="2">
    <source>
        <dbReference type="ARBA" id="ARBA00010225"/>
    </source>
</evidence>
<feature type="compositionally biased region" description="Gly residues" evidence="5">
    <location>
        <begin position="1"/>
        <end position="23"/>
    </location>
</feature>
<dbReference type="GO" id="GO:0012505">
    <property type="term" value="C:endomembrane system"/>
    <property type="evidence" value="ECO:0007669"/>
    <property type="project" value="UniProtKB-SubCell"/>
</dbReference>
<feature type="region of interest" description="Disordered" evidence="5">
    <location>
        <begin position="1"/>
        <end position="25"/>
    </location>
</feature>
<comment type="caution">
    <text evidence="7">The sequence shown here is derived from an EMBL/GenBank/DDBJ whole genome shotgun (WGS) entry which is preliminary data.</text>
</comment>
<dbReference type="PANTHER" id="PTHR16023:SF0">
    <property type="entry name" value="PROTEIN VAC14 HOMOLOG"/>
    <property type="match status" value="1"/>
</dbReference>
<keyword evidence="3" id="KW-0677">Repeat</keyword>
<dbReference type="SUPFAM" id="SSF48371">
    <property type="entry name" value="ARM repeat"/>
    <property type="match status" value="1"/>
</dbReference>
<gene>
    <name evidence="7" type="ORF">ACHAXA_001856</name>
</gene>
<feature type="region of interest" description="Disordered" evidence="5">
    <location>
        <begin position="201"/>
        <end position="225"/>
    </location>
</feature>
<name>A0ABD3RGR9_9STRA</name>
<comment type="subcellular location">
    <subcellularLocation>
        <location evidence="1">Endomembrane system</location>
    </subcellularLocation>
</comment>
<evidence type="ECO:0000256" key="3">
    <source>
        <dbReference type="ARBA" id="ARBA00022737"/>
    </source>
</evidence>
<comment type="similarity">
    <text evidence="2">Belongs to the VAC14 family.</text>
</comment>
<sequence>MTRGRGGGGGGGGGGRRGVGVGGLPDVLNSMRQKIESLTIFDGGDTNAGKSNNAEGHYPPSLFSSSDNGRYQQQVVDLSGGNNNSNKNGSIVMTNTASTAPATLQRYYNSEEEREAMRKTFQQCISAAVLVSLAHKRYERRRLAAMEIEKVIRSLVAQDDYESVRAILLLLSDDYIRSTNEDARKGGAVALAACAIGLKKANDGSNPPPPQSSLTTSSRGGGGPFPGGATGSWDVAAMGGGAGGGSERAHAIVAECRDLILASVVHACQDHFQRVRYYATESLFNVTKVMPTLAVRHFFILFEILRSLYADVDLDVRSGAELLDKKLKEVIVGAINSGSFSADACVPVFARFVYMRNKATKQLTLTWLREFGEKLVGAPILEYLHLFLGGIFAMVADPNTTIRQLALEFLQSVLPKLLVTNEDFEDAQQRVDFDKILQSLVLTMEHPDPFVRKVAVYWLSRIVQAHSSSAFPSPNVELSKNDGRDGNLPDTGMGMAGSTSKVEGGVDTNVSGISGYGRGGNTGSAATHLTAAAVSVRNSLPHVLPGILLSIGDTHLSTRGKDNTFLSDQSTHSLAEQANTCLQDAVRRDGQAFIPHLGGFIVALREELDSPGGLIARNPPSVERRPYRMDVKADGSGIESTGWFHASDGVEERDNALILSRLCALQWVVVLYKNVVPNALKADFASEFIDCIIYQLVDQPPGIIIVKSFEVLAIISTNPVEKEDSYSLNTPKSLINEDTSQDDIVIPSWQHPMDEDSTSFALGILDPSQRKLLSRDRSVFASLVDLHSKHQKLLLDVSKVIELMCTLQPPEFVFVSFACELDSFIVSRMKRRETVLLLPEKDTQTVKQELASFSIDLAFVSNFAQQLGIVLFSAPEASRIRQVLKNSIGGKGNTVRDARRARLFHILLYTFSHNIVTTLAFCLWGGAFLTASTFLQKIDPLDISLMFYLEIDQLVDLIERPLFRHLHLHMLECEDDPYQEGSGAMLFRTLKSVLMLLPQSTSYVILKERLISMARYRQSAVALSGLSKDVIPGSEMDAFVKRIVSIRRLHCDAKWRNIRAESLMEPSRCVSENQKVTSAQQRREWLGYADEEEELTAKEKIKNNLLGETPQRAEMVGVYETLNEIPAQLVHYKDNTDECETCVATPTAKGLIKRFEQMSTGEAKEGNHTNLQWREYWVT</sequence>
<evidence type="ECO:0000313" key="7">
    <source>
        <dbReference type="EMBL" id="KAL3812149.1"/>
    </source>
</evidence>
<dbReference type="Gene3D" id="1.25.10.10">
    <property type="entry name" value="Leucine-rich Repeat Variant"/>
    <property type="match status" value="1"/>
</dbReference>
<evidence type="ECO:0000259" key="6">
    <source>
        <dbReference type="Pfam" id="PF11916"/>
    </source>
</evidence>
<reference evidence="7 8" key="1">
    <citation type="submission" date="2024-10" db="EMBL/GenBank/DDBJ databases">
        <title>Updated reference genomes for cyclostephanoid diatoms.</title>
        <authorList>
            <person name="Roberts W.R."/>
            <person name="Alverson A.J."/>
        </authorList>
    </citation>
    <scope>NUCLEOTIDE SEQUENCE [LARGE SCALE GENOMIC DNA]</scope>
    <source>
        <strain evidence="7 8">AJA228-03</strain>
    </source>
</reference>
<feature type="domain" description="Vacuolar protein 14 C-terminal Fig4-binding" evidence="6">
    <location>
        <begin position="845"/>
        <end position="1011"/>
    </location>
</feature>
<dbReference type="PANTHER" id="PTHR16023">
    <property type="entry name" value="TAX1 BINDING PROTEIN-RELATED"/>
    <property type="match status" value="1"/>
</dbReference>
<dbReference type="AlphaFoldDB" id="A0ABD3RGR9"/>
<dbReference type="EMBL" id="JALLPB020000214">
    <property type="protein sequence ID" value="KAL3812149.1"/>
    <property type="molecule type" value="Genomic_DNA"/>
</dbReference>
<keyword evidence="4" id="KW-0472">Membrane</keyword>
<dbReference type="InterPro" id="IPR026825">
    <property type="entry name" value="Vac14"/>
</dbReference>